<sequence length="468" mass="53409">MSKIVTRFAPSPTGYLHIGGLRTALFNYLYARANGGKFLLRIEDTDLARNSIDAKEAILQAFAWVGMDYDGEVVYQSQRFSLYQEYIDRLLKEGKAYYCYMQKEELDKNRKEAEAKGQVWKYDNRYRDFTDTPPAGVKPVVRIKAPTEGEICFLDGVKGEIRIAAKELDDFIIARSDGTPTYNFVVTIDDALMGVTDVIRGDDHLSNTPKQIILYQALSFVIPRFYHVPMILNPQGQKLSKRDGAMSVMEYKTLGFLPQALLNFLVRLGWSHKDQEIFSMQEMLDFFNPNSLNSAPSAYNKEKLLWLNAHYLHKLDCKQINTLLPFYGAEIPNQRAQEILYPEIKERSKTLLEFVEILKTCLTSVVTYDEKMLQKVKNEENIHLLKEFMIYLQSLKTPFENVQEAEQEIATFADFQGIKAKSFFMPLRFALLGSPGGVGIAPLMSALGAEVVIERIKQALEILSKSDS</sequence>
<dbReference type="CDD" id="cd00808">
    <property type="entry name" value="GluRS_core"/>
    <property type="match status" value="1"/>
</dbReference>
<protein>
    <recommendedName>
        <fullName evidence="12">Glutamate--tRNA ligase</fullName>
        <ecNumber evidence="12">6.1.1.17</ecNumber>
    </recommendedName>
    <alternativeName>
        <fullName evidence="12">Glutamyl-tRNA synthetase</fullName>
        <shortName evidence="12">GluRS</shortName>
    </alternativeName>
</protein>
<feature type="short sequence motif" description="'KMSKS' region" evidence="12">
    <location>
        <begin position="238"/>
        <end position="242"/>
    </location>
</feature>
<keyword evidence="6 12" id="KW-0547">Nucleotide-binding</keyword>
<dbReference type="Proteomes" id="UP000256650">
    <property type="component" value="Unassembled WGS sequence"/>
</dbReference>
<dbReference type="EC" id="6.1.1.17" evidence="12"/>
<keyword evidence="16" id="KW-1185">Reference proteome</keyword>
<feature type="binding site" evidence="12">
    <location>
        <position position="241"/>
    </location>
    <ligand>
        <name>ATP</name>
        <dbReference type="ChEBI" id="CHEBI:30616"/>
    </ligand>
</feature>
<dbReference type="InterPro" id="IPR020751">
    <property type="entry name" value="aa-tRNA-synth_I_codon-bd_sub2"/>
</dbReference>
<dbReference type="Pfam" id="PF00749">
    <property type="entry name" value="tRNA-synt_1c"/>
    <property type="match status" value="1"/>
</dbReference>
<dbReference type="InterPro" id="IPR004527">
    <property type="entry name" value="Glu-tRNA-ligase_bac/mito"/>
</dbReference>
<keyword evidence="7 12" id="KW-0067">ATP-binding</keyword>
<keyword evidence="4 12" id="KW-0963">Cytoplasm</keyword>
<evidence type="ECO:0000259" key="14">
    <source>
        <dbReference type="Pfam" id="PF19269"/>
    </source>
</evidence>
<comment type="subcellular location">
    <subcellularLocation>
        <location evidence="1 12">Cytoplasm</location>
    </subcellularLocation>
</comment>
<dbReference type="Gene3D" id="1.10.10.350">
    <property type="match status" value="1"/>
</dbReference>
<comment type="subunit">
    <text evidence="3 12">Monomer.</text>
</comment>
<dbReference type="PANTHER" id="PTHR43311:SF2">
    <property type="entry name" value="GLUTAMATE--TRNA LIGASE, MITOCHONDRIAL-RELATED"/>
    <property type="match status" value="1"/>
</dbReference>
<keyword evidence="8 12" id="KW-0648">Protein biosynthesis</keyword>
<dbReference type="AlphaFoldDB" id="A0A3D8IEF6"/>
<dbReference type="SUPFAM" id="SSF52374">
    <property type="entry name" value="Nucleotidylyl transferase"/>
    <property type="match status" value="1"/>
</dbReference>
<evidence type="ECO:0000256" key="12">
    <source>
        <dbReference type="HAMAP-Rule" id="MF_00022"/>
    </source>
</evidence>
<comment type="caution">
    <text evidence="15">The sequence shown here is derived from an EMBL/GenBank/DDBJ whole genome shotgun (WGS) entry which is preliminary data.</text>
</comment>
<dbReference type="HAMAP" id="MF_00022">
    <property type="entry name" value="Glu_tRNA_synth_type1"/>
    <property type="match status" value="1"/>
</dbReference>
<evidence type="ECO:0000256" key="10">
    <source>
        <dbReference type="ARBA" id="ARBA00050184"/>
    </source>
</evidence>
<dbReference type="GO" id="GO:0006424">
    <property type="term" value="P:glutamyl-tRNA aminoacylation"/>
    <property type="evidence" value="ECO:0007669"/>
    <property type="project" value="UniProtKB-UniRule"/>
</dbReference>
<organism evidence="15 16">
    <name type="scientific">Helicobacter ganmani</name>
    <dbReference type="NCBI Taxonomy" id="60246"/>
    <lineage>
        <taxon>Bacteria</taxon>
        <taxon>Pseudomonadati</taxon>
        <taxon>Campylobacterota</taxon>
        <taxon>Epsilonproteobacteria</taxon>
        <taxon>Campylobacterales</taxon>
        <taxon>Helicobacteraceae</taxon>
        <taxon>Helicobacter</taxon>
    </lineage>
</organism>
<keyword evidence="5 12" id="KW-0436">Ligase</keyword>
<evidence type="ECO:0000256" key="3">
    <source>
        <dbReference type="ARBA" id="ARBA00011245"/>
    </source>
</evidence>
<dbReference type="OrthoDB" id="9807503at2"/>
<accession>A0A3D8IEF6</accession>
<dbReference type="GO" id="GO:0004818">
    <property type="term" value="F:glutamate-tRNA ligase activity"/>
    <property type="evidence" value="ECO:0007669"/>
    <property type="project" value="UniProtKB-UniRule"/>
</dbReference>
<comment type="function">
    <text evidence="11">Aminoacylates tRNA(Gln) with glutamate. Does not aminoacylate tRNA(Glu).</text>
</comment>
<dbReference type="NCBIfam" id="TIGR00464">
    <property type="entry name" value="gltX_bact"/>
    <property type="match status" value="1"/>
</dbReference>
<evidence type="ECO:0000256" key="2">
    <source>
        <dbReference type="ARBA" id="ARBA00007894"/>
    </source>
</evidence>
<evidence type="ECO:0000313" key="16">
    <source>
        <dbReference type="Proteomes" id="UP000256650"/>
    </source>
</evidence>
<comment type="function">
    <text evidence="12">Catalyzes the attachment of glutamate to tRNA(Glu) in a two-step reaction: glutamate is first activated by ATP to form Glu-AMP and then transferred to the acceptor end of tRNA(Glu).</text>
</comment>
<evidence type="ECO:0000256" key="4">
    <source>
        <dbReference type="ARBA" id="ARBA00022490"/>
    </source>
</evidence>
<dbReference type="PRINTS" id="PR00987">
    <property type="entry name" value="TRNASYNTHGLU"/>
</dbReference>
<dbReference type="GO" id="GO:0005829">
    <property type="term" value="C:cytosol"/>
    <property type="evidence" value="ECO:0007669"/>
    <property type="project" value="TreeGrafter"/>
</dbReference>
<dbReference type="GeneID" id="82535419"/>
<feature type="short sequence motif" description="'HIGH' region" evidence="12">
    <location>
        <begin position="10"/>
        <end position="20"/>
    </location>
</feature>
<dbReference type="EMBL" id="NXLS01000003">
    <property type="protein sequence ID" value="RDU63276.1"/>
    <property type="molecule type" value="Genomic_DNA"/>
</dbReference>
<dbReference type="RefSeq" id="WP_115551305.1">
    <property type="nucleotide sequence ID" value="NZ_CAONBV010000006.1"/>
</dbReference>
<dbReference type="InterPro" id="IPR033910">
    <property type="entry name" value="GluRS_core"/>
</dbReference>
<evidence type="ECO:0000259" key="13">
    <source>
        <dbReference type="Pfam" id="PF00749"/>
    </source>
</evidence>
<dbReference type="InterPro" id="IPR001412">
    <property type="entry name" value="aa-tRNA-synth_I_CS"/>
</dbReference>
<dbReference type="Gene3D" id="3.40.50.620">
    <property type="entry name" value="HUPs"/>
    <property type="match status" value="1"/>
</dbReference>
<keyword evidence="9 12" id="KW-0030">Aminoacyl-tRNA synthetase</keyword>
<dbReference type="GO" id="GO:0000049">
    <property type="term" value="F:tRNA binding"/>
    <property type="evidence" value="ECO:0007669"/>
    <property type="project" value="InterPro"/>
</dbReference>
<dbReference type="InterPro" id="IPR020058">
    <property type="entry name" value="Glu/Gln-tRNA-synth_Ib_cat-dom"/>
</dbReference>
<dbReference type="GO" id="GO:0005524">
    <property type="term" value="F:ATP binding"/>
    <property type="evidence" value="ECO:0007669"/>
    <property type="project" value="UniProtKB-UniRule"/>
</dbReference>
<evidence type="ECO:0000256" key="8">
    <source>
        <dbReference type="ARBA" id="ARBA00022917"/>
    </source>
</evidence>
<evidence type="ECO:0000256" key="7">
    <source>
        <dbReference type="ARBA" id="ARBA00022840"/>
    </source>
</evidence>
<evidence type="ECO:0000256" key="11">
    <source>
        <dbReference type="ARBA" id="ARBA00054667"/>
    </source>
</evidence>
<dbReference type="SUPFAM" id="SSF48163">
    <property type="entry name" value="An anticodon-binding domain of class I aminoacyl-tRNA synthetases"/>
    <property type="match status" value="1"/>
</dbReference>
<comment type="catalytic activity">
    <reaction evidence="12">
        <text>tRNA(Glu) + L-glutamate + ATP = L-glutamyl-tRNA(Glu) + AMP + diphosphate</text>
        <dbReference type="Rhea" id="RHEA:23540"/>
        <dbReference type="Rhea" id="RHEA-COMP:9663"/>
        <dbReference type="Rhea" id="RHEA-COMP:9680"/>
        <dbReference type="ChEBI" id="CHEBI:29985"/>
        <dbReference type="ChEBI" id="CHEBI:30616"/>
        <dbReference type="ChEBI" id="CHEBI:33019"/>
        <dbReference type="ChEBI" id="CHEBI:78442"/>
        <dbReference type="ChEBI" id="CHEBI:78520"/>
        <dbReference type="ChEBI" id="CHEBI:456215"/>
        <dbReference type="EC" id="6.1.1.17"/>
    </reaction>
</comment>
<dbReference type="GO" id="GO:0008270">
    <property type="term" value="F:zinc ion binding"/>
    <property type="evidence" value="ECO:0007669"/>
    <property type="project" value="InterPro"/>
</dbReference>
<dbReference type="PROSITE" id="PS00178">
    <property type="entry name" value="AA_TRNA_LIGASE_I"/>
    <property type="match status" value="1"/>
</dbReference>
<dbReference type="InterPro" id="IPR000924">
    <property type="entry name" value="Glu/Gln-tRNA-synth"/>
</dbReference>
<dbReference type="PANTHER" id="PTHR43311">
    <property type="entry name" value="GLUTAMATE--TRNA LIGASE"/>
    <property type="match status" value="1"/>
</dbReference>
<dbReference type="Pfam" id="PF19269">
    <property type="entry name" value="Anticodon_2"/>
    <property type="match status" value="1"/>
</dbReference>
<dbReference type="InterPro" id="IPR049940">
    <property type="entry name" value="GluQ/Sye"/>
</dbReference>
<dbReference type="InterPro" id="IPR008925">
    <property type="entry name" value="aa_tRNA-synth_I_cd-bd_sf"/>
</dbReference>
<dbReference type="InterPro" id="IPR045462">
    <property type="entry name" value="aa-tRNA-synth_I_cd-bd"/>
</dbReference>
<comment type="catalytic activity">
    <reaction evidence="10">
        <text>tRNA(Glu) + L-glutamate + ATP = L-glutamyl-tRNA(Gln) + AMP + diphosphate</text>
        <dbReference type="Rhea" id="RHEA:51156"/>
        <dbReference type="Rhea" id="RHEA-COMP:9663"/>
        <dbReference type="Rhea" id="RHEA-COMP:9684"/>
        <dbReference type="ChEBI" id="CHEBI:29985"/>
        <dbReference type="ChEBI" id="CHEBI:30616"/>
        <dbReference type="ChEBI" id="CHEBI:33019"/>
        <dbReference type="ChEBI" id="CHEBI:78442"/>
        <dbReference type="ChEBI" id="CHEBI:78520"/>
        <dbReference type="ChEBI" id="CHEBI:456215"/>
    </reaction>
</comment>
<evidence type="ECO:0000256" key="9">
    <source>
        <dbReference type="ARBA" id="ARBA00023146"/>
    </source>
</evidence>
<dbReference type="InterPro" id="IPR014729">
    <property type="entry name" value="Rossmann-like_a/b/a_fold"/>
</dbReference>
<proteinExistence type="inferred from homology"/>
<reference evidence="15 16" key="1">
    <citation type="submission" date="2018-04" db="EMBL/GenBank/DDBJ databases">
        <title>Novel Campyloabacter and Helicobacter Species and Strains.</title>
        <authorList>
            <person name="Mannion A.J."/>
            <person name="Shen Z."/>
            <person name="Fox J.G."/>
        </authorList>
    </citation>
    <scope>NUCLEOTIDE SEQUENCE [LARGE SCALE GENOMIC DNA]</scope>
    <source>
        <strain evidence="15 16">MIT 99-5101</strain>
    </source>
</reference>
<feature type="domain" description="Aminoacyl-tRNA synthetase class I anticodon-binding" evidence="14">
    <location>
        <begin position="332"/>
        <end position="460"/>
    </location>
</feature>
<evidence type="ECO:0000313" key="15">
    <source>
        <dbReference type="EMBL" id="RDU63276.1"/>
    </source>
</evidence>
<dbReference type="FunFam" id="3.40.50.620:FF:000007">
    <property type="entry name" value="Glutamate--tRNA ligase"/>
    <property type="match status" value="1"/>
</dbReference>
<evidence type="ECO:0000256" key="6">
    <source>
        <dbReference type="ARBA" id="ARBA00022741"/>
    </source>
</evidence>
<feature type="domain" description="Glutamyl/glutaminyl-tRNA synthetase class Ib catalytic" evidence="13">
    <location>
        <begin position="3"/>
        <end position="306"/>
    </location>
</feature>
<evidence type="ECO:0000256" key="1">
    <source>
        <dbReference type="ARBA" id="ARBA00004496"/>
    </source>
</evidence>
<gene>
    <name evidence="12" type="primary">gltX</name>
    <name evidence="15" type="ORF">CQA43_03865</name>
</gene>
<comment type="similarity">
    <text evidence="2 12">Belongs to the class-I aminoacyl-tRNA synthetase family. Glutamate--tRNA ligase type 1 subfamily.</text>
</comment>
<evidence type="ECO:0000256" key="5">
    <source>
        <dbReference type="ARBA" id="ARBA00022598"/>
    </source>
</evidence>
<name>A0A3D8IEF6_9HELI</name>
<comment type="caution">
    <text evidence="12">Lacks conserved residue(s) required for the propagation of feature annotation.</text>
</comment>